<evidence type="ECO:0000256" key="3">
    <source>
        <dbReference type="ARBA" id="ARBA00022989"/>
    </source>
</evidence>
<evidence type="ECO:0000256" key="1">
    <source>
        <dbReference type="ARBA" id="ARBA00004370"/>
    </source>
</evidence>
<dbReference type="Proteomes" id="UP000177583">
    <property type="component" value="Unassembled WGS sequence"/>
</dbReference>
<proteinExistence type="predicted"/>
<dbReference type="Pfam" id="PF04116">
    <property type="entry name" value="FA_hydroxylase"/>
    <property type="match status" value="1"/>
</dbReference>
<dbReference type="EMBL" id="MFNF01000043">
    <property type="protein sequence ID" value="OGH00721.1"/>
    <property type="molecule type" value="Genomic_DNA"/>
</dbReference>
<evidence type="ECO:0000256" key="2">
    <source>
        <dbReference type="ARBA" id="ARBA00022692"/>
    </source>
</evidence>
<gene>
    <name evidence="8" type="ORF">A2557_03440</name>
</gene>
<dbReference type="InterPro" id="IPR006694">
    <property type="entry name" value="Fatty_acid_hydroxylase"/>
</dbReference>
<dbReference type="GO" id="GO:0016020">
    <property type="term" value="C:membrane"/>
    <property type="evidence" value="ECO:0007669"/>
    <property type="project" value="UniProtKB-SubCell"/>
</dbReference>
<keyword evidence="2 6" id="KW-0812">Transmembrane</keyword>
<feature type="transmembrane region" description="Helical" evidence="6">
    <location>
        <begin position="55"/>
        <end position="75"/>
    </location>
</feature>
<feature type="region of interest" description="Disordered" evidence="5">
    <location>
        <begin position="249"/>
        <end position="273"/>
    </location>
</feature>
<reference evidence="8 9" key="1">
    <citation type="journal article" date="2016" name="Nat. Commun.">
        <title>Thousands of microbial genomes shed light on interconnected biogeochemical processes in an aquifer system.</title>
        <authorList>
            <person name="Anantharaman K."/>
            <person name="Brown C.T."/>
            <person name="Hug L.A."/>
            <person name="Sharon I."/>
            <person name="Castelle C.J."/>
            <person name="Probst A.J."/>
            <person name="Thomas B.C."/>
            <person name="Singh A."/>
            <person name="Wilkins M.J."/>
            <person name="Karaoz U."/>
            <person name="Brodie E.L."/>
            <person name="Williams K.H."/>
            <person name="Hubbard S.S."/>
            <person name="Banfield J.F."/>
        </authorList>
    </citation>
    <scope>NUCLEOTIDE SEQUENCE [LARGE SCALE GENOMIC DNA]</scope>
</reference>
<protein>
    <recommendedName>
        <fullName evidence="7">Fatty acid hydroxylase domain-containing protein</fullName>
    </recommendedName>
</protein>
<comment type="caution">
    <text evidence="8">The sequence shown here is derived from an EMBL/GenBank/DDBJ whole genome shotgun (WGS) entry which is preliminary data.</text>
</comment>
<feature type="compositionally biased region" description="Basic and acidic residues" evidence="5">
    <location>
        <begin position="253"/>
        <end position="273"/>
    </location>
</feature>
<dbReference type="AlphaFoldDB" id="A0A1F6GRV4"/>
<feature type="domain" description="Fatty acid hydroxylase" evidence="7">
    <location>
        <begin position="100"/>
        <end position="233"/>
    </location>
</feature>
<dbReference type="GO" id="GO:0005506">
    <property type="term" value="F:iron ion binding"/>
    <property type="evidence" value="ECO:0007669"/>
    <property type="project" value="InterPro"/>
</dbReference>
<keyword evidence="4 6" id="KW-0472">Membrane</keyword>
<accession>A0A1F6GRV4</accession>
<name>A0A1F6GRV4_9PROT</name>
<comment type="subcellular location">
    <subcellularLocation>
        <location evidence="1">Membrane</location>
    </subcellularLocation>
</comment>
<dbReference type="InterPro" id="IPR050307">
    <property type="entry name" value="Sterol_Desaturase_Related"/>
</dbReference>
<feature type="transmembrane region" description="Helical" evidence="6">
    <location>
        <begin position="12"/>
        <end position="34"/>
    </location>
</feature>
<sequence length="273" mass="31948">MFWLKVLILQGLFFFARYLLVAGLAQALLVWKGARLHPVRIYPDGPPTGQKLREFGWSLVTFWVFGFTGVVGFSWTRLGYTQLYREVHRYGPGYLVFSLVLLVFFHDAYFYWLHRLMHRPNWYWVHQRHHQFRRPTPWASFAFGPVEAFLLSWVVPLALCLFPLHPWTVLAFLWFMTVMNVIGHLGVELYPSGLLGRWGLRLLNNATHHGMHHGEFNCNYGLYFNSWDRWLGTNHPLYEEKVKAILAARSGLGKKDDPTPEEPTRLQEEEGSG</sequence>
<keyword evidence="3 6" id="KW-1133">Transmembrane helix</keyword>
<evidence type="ECO:0000256" key="5">
    <source>
        <dbReference type="SAM" id="MobiDB-lite"/>
    </source>
</evidence>
<evidence type="ECO:0000256" key="4">
    <source>
        <dbReference type="ARBA" id="ARBA00023136"/>
    </source>
</evidence>
<dbReference type="GO" id="GO:0008610">
    <property type="term" value="P:lipid biosynthetic process"/>
    <property type="evidence" value="ECO:0007669"/>
    <property type="project" value="InterPro"/>
</dbReference>
<dbReference type="GO" id="GO:0016491">
    <property type="term" value="F:oxidoreductase activity"/>
    <property type="evidence" value="ECO:0007669"/>
    <property type="project" value="InterPro"/>
</dbReference>
<evidence type="ECO:0000313" key="8">
    <source>
        <dbReference type="EMBL" id="OGH00721.1"/>
    </source>
</evidence>
<feature type="transmembrane region" description="Helical" evidence="6">
    <location>
        <begin position="95"/>
        <end position="114"/>
    </location>
</feature>
<organism evidence="8 9">
    <name type="scientific">Candidatus Lambdaproteobacteria bacterium RIFOXYD2_FULL_56_26</name>
    <dbReference type="NCBI Taxonomy" id="1817773"/>
    <lineage>
        <taxon>Bacteria</taxon>
        <taxon>Pseudomonadati</taxon>
        <taxon>Pseudomonadota</taxon>
        <taxon>Candidatus Lambdaproteobacteria</taxon>
    </lineage>
</organism>
<evidence type="ECO:0000313" key="9">
    <source>
        <dbReference type="Proteomes" id="UP000177583"/>
    </source>
</evidence>
<evidence type="ECO:0000259" key="7">
    <source>
        <dbReference type="Pfam" id="PF04116"/>
    </source>
</evidence>
<evidence type="ECO:0000256" key="6">
    <source>
        <dbReference type="SAM" id="Phobius"/>
    </source>
</evidence>
<dbReference type="PANTHER" id="PTHR11863">
    <property type="entry name" value="STEROL DESATURASE"/>
    <property type="match status" value="1"/>
</dbReference>